<evidence type="ECO:0000256" key="8">
    <source>
        <dbReference type="ARBA" id="ARBA00022475"/>
    </source>
</evidence>
<keyword evidence="8" id="KW-1003">Cell membrane</keyword>
<evidence type="ECO:0000313" key="19">
    <source>
        <dbReference type="EMBL" id="GJD99634.1"/>
    </source>
</evidence>
<dbReference type="EC" id="3.6.1.26" evidence="6"/>
<comment type="pathway">
    <text evidence="3">Phospholipid metabolism; CDP-diacylglycerol degradation; phosphatidate from CDP-diacylglycerol: step 1/1.</text>
</comment>
<keyword evidence="10" id="KW-0812">Transmembrane</keyword>
<keyword evidence="16" id="KW-1208">Phospholipid metabolism</keyword>
<keyword evidence="12" id="KW-1133">Transmembrane helix</keyword>
<reference evidence="19" key="2">
    <citation type="submission" date="2021-08" db="EMBL/GenBank/DDBJ databases">
        <authorList>
            <person name="Tani A."/>
            <person name="Ola A."/>
            <person name="Ogura Y."/>
            <person name="Katsura K."/>
            <person name="Hayashi T."/>
        </authorList>
    </citation>
    <scope>NUCLEOTIDE SEQUENCE</scope>
    <source>
        <strain evidence="19">DSM 17168</strain>
    </source>
</reference>
<keyword evidence="14" id="KW-0472">Membrane</keyword>
<keyword evidence="20" id="KW-1185">Reference proteome</keyword>
<evidence type="ECO:0000256" key="1">
    <source>
        <dbReference type="ARBA" id="ARBA00001007"/>
    </source>
</evidence>
<dbReference type="SUPFAM" id="SSF54197">
    <property type="entry name" value="HIT-like"/>
    <property type="match status" value="1"/>
</dbReference>
<keyword evidence="11" id="KW-0378">Hydrolase</keyword>
<dbReference type="RefSeq" id="WP_238234522.1">
    <property type="nucleotide sequence ID" value="NZ_BPQQ01000017.1"/>
</dbReference>
<comment type="catalytic activity">
    <reaction evidence="1">
        <text>a CDP-1,2-diacyl-sn-glycerol + H2O = a 1,2-diacyl-sn-glycero-3-phosphate + CMP + 2 H(+)</text>
        <dbReference type="Rhea" id="RHEA:15221"/>
        <dbReference type="ChEBI" id="CHEBI:15377"/>
        <dbReference type="ChEBI" id="CHEBI:15378"/>
        <dbReference type="ChEBI" id="CHEBI:58332"/>
        <dbReference type="ChEBI" id="CHEBI:58608"/>
        <dbReference type="ChEBI" id="CHEBI:60377"/>
        <dbReference type="EC" id="3.6.1.26"/>
    </reaction>
</comment>
<dbReference type="Pfam" id="PF02611">
    <property type="entry name" value="CDH"/>
    <property type="match status" value="1"/>
</dbReference>
<evidence type="ECO:0000256" key="16">
    <source>
        <dbReference type="ARBA" id="ARBA00023264"/>
    </source>
</evidence>
<evidence type="ECO:0000256" key="18">
    <source>
        <dbReference type="ARBA" id="ARBA00032892"/>
    </source>
</evidence>
<evidence type="ECO:0000256" key="7">
    <source>
        <dbReference type="ARBA" id="ARBA00019608"/>
    </source>
</evidence>
<dbReference type="EMBL" id="BPQQ01000017">
    <property type="protein sequence ID" value="GJD99634.1"/>
    <property type="molecule type" value="Genomic_DNA"/>
</dbReference>
<evidence type="ECO:0000256" key="9">
    <source>
        <dbReference type="ARBA" id="ARBA00022516"/>
    </source>
</evidence>
<keyword evidence="15" id="KW-0594">Phospholipid biosynthesis</keyword>
<accession>A0ABQ4SAY7</accession>
<evidence type="ECO:0000256" key="3">
    <source>
        <dbReference type="ARBA" id="ARBA00004927"/>
    </source>
</evidence>
<dbReference type="InterPro" id="IPR036265">
    <property type="entry name" value="HIT-like_sf"/>
</dbReference>
<evidence type="ECO:0000313" key="20">
    <source>
        <dbReference type="Proteomes" id="UP001055153"/>
    </source>
</evidence>
<evidence type="ECO:0000256" key="2">
    <source>
        <dbReference type="ARBA" id="ARBA00004162"/>
    </source>
</evidence>
<reference evidence="19" key="1">
    <citation type="journal article" date="2021" name="Front. Microbiol.">
        <title>Comprehensive Comparative Genomics and Phenotyping of Methylobacterium Species.</title>
        <authorList>
            <person name="Alessa O."/>
            <person name="Ogura Y."/>
            <person name="Fujitani Y."/>
            <person name="Takami H."/>
            <person name="Hayashi T."/>
            <person name="Sahin N."/>
            <person name="Tani A."/>
        </authorList>
    </citation>
    <scope>NUCLEOTIDE SEQUENCE</scope>
    <source>
        <strain evidence="19">DSM 17168</strain>
    </source>
</reference>
<proteinExistence type="inferred from homology"/>
<keyword evidence="9" id="KW-0444">Lipid biosynthesis</keyword>
<name>A0ABQ4SAY7_9HYPH</name>
<organism evidence="19 20">
    <name type="scientific">Methylobacterium isbiliense</name>
    <dbReference type="NCBI Taxonomy" id="315478"/>
    <lineage>
        <taxon>Bacteria</taxon>
        <taxon>Pseudomonadati</taxon>
        <taxon>Pseudomonadota</taxon>
        <taxon>Alphaproteobacteria</taxon>
        <taxon>Hyphomicrobiales</taxon>
        <taxon>Methylobacteriaceae</taxon>
        <taxon>Methylobacterium</taxon>
    </lineage>
</organism>
<evidence type="ECO:0000256" key="11">
    <source>
        <dbReference type="ARBA" id="ARBA00022801"/>
    </source>
</evidence>
<gene>
    <name evidence="19" type="primary">cdh</name>
    <name evidence="19" type="ORF">GMJLKIPL_1552</name>
</gene>
<evidence type="ECO:0000256" key="10">
    <source>
        <dbReference type="ARBA" id="ARBA00022692"/>
    </source>
</evidence>
<sequence>MPVDIRATLLSVPALVVLAGAVEALPRDALWLVVRSCVGAERLVGSPFPCVRVSPGSAADPGTALVRPPGARSHLLVVPTTPVSGLEDPVLQGEPGLAYWRAALEARPLVVAALKGRLPLNDVAMAVNSKGGRSQDQLHIHLDCVDPGVRAALDAHARAIGATWTRLPFGLKGGRYDGLRVDAAKARDFNPFAALSRLPPIRGGLRATSLAVVATAADDPRPGFIVLARQAPRAHAEALLDHGCEIASPVAAR</sequence>
<evidence type="ECO:0000256" key="5">
    <source>
        <dbReference type="ARBA" id="ARBA00006435"/>
    </source>
</evidence>
<comment type="pathway">
    <text evidence="4">Lipid metabolism.</text>
</comment>
<comment type="subcellular location">
    <subcellularLocation>
        <location evidence="2">Cell membrane</location>
        <topology evidence="2">Single-pass membrane protein</topology>
    </subcellularLocation>
</comment>
<evidence type="ECO:0000256" key="14">
    <source>
        <dbReference type="ARBA" id="ARBA00023136"/>
    </source>
</evidence>
<keyword evidence="13" id="KW-0443">Lipid metabolism</keyword>
<dbReference type="Proteomes" id="UP001055153">
    <property type="component" value="Unassembled WGS sequence"/>
</dbReference>
<evidence type="ECO:0000256" key="4">
    <source>
        <dbReference type="ARBA" id="ARBA00005189"/>
    </source>
</evidence>
<evidence type="ECO:0000256" key="17">
    <source>
        <dbReference type="ARBA" id="ARBA00032888"/>
    </source>
</evidence>
<dbReference type="InterPro" id="IPR003763">
    <property type="entry name" value="CDP-diacylglyc_Pase"/>
</dbReference>
<evidence type="ECO:0000256" key="15">
    <source>
        <dbReference type="ARBA" id="ARBA00023209"/>
    </source>
</evidence>
<evidence type="ECO:0000256" key="13">
    <source>
        <dbReference type="ARBA" id="ARBA00023098"/>
    </source>
</evidence>
<protein>
    <recommendedName>
        <fullName evidence="7">CDP-diacylglycerol pyrophosphatase</fullName>
        <ecNumber evidence="6">3.6.1.26</ecNumber>
    </recommendedName>
    <alternativeName>
        <fullName evidence="17">CDP-diacylglycerol phosphatidylhydrolase</fullName>
    </alternativeName>
    <alternativeName>
        <fullName evidence="18">CDP-diglyceride hydrolase</fullName>
    </alternativeName>
</protein>
<evidence type="ECO:0000256" key="12">
    <source>
        <dbReference type="ARBA" id="ARBA00022989"/>
    </source>
</evidence>
<dbReference type="Gene3D" id="3.30.428.30">
    <property type="entry name" value="HIT family - CDH-like"/>
    <property type="match status" value="1"/>
</dbReference>
<comment type="caution">
    <text evidence="19">The sequence shown here is derived from an EMBL/GenBank/DDBJ whole genome shotgun (WGS) entry which is preliminary data.</text>
</comment>
<comment type="similarity">
    <text evidence="5">Belongs to the Cdh family.</text>
</comment>
<evidence type="ECO:0000256" key="6">
    <source>
        <dbReference type="ARBA" id="ARBA00012375"/>
    </source>
</evidence>